<dbReference type="Proteomes" id="UP000492821">
    <property type="component" value="Unassembled WGS sequence"/>
</dbReference>
<feature type="transmembrane region" description="Helical" evidence="1">
    <location>
        <begin position="46"/>
        <end position="66"/>
    </location>
</feature>
<evidence type="ECO:0000313" key="2">
    <source>
        <dbReference type="Proteomes" id="UP000492821"/>
    </source>
</evidence>
<sequence>MRSLGFVNGTCLLMFVFLVEVRVLGQSCTGVTRASASIHANRGLAAVFRLAHMAGFLQLSLQILYVTSF</sequence>
<reference evidence="3" key="2">
    <citation type="submission" date="2020-10" db="UniProtKB">
        <authorList>
            <consortium name="WormBaseParasite"/>
        </authorList>
    </citation>
    <scope>IDENTIFICATION</scope>
</reference>
<evidence type="ECO:0000313" key="3">
    <source>
        <dbReference type="WBParaSite" id="Pan_g22937.t1"/>
    </source>
</evidence>
<dbReference type="WBParaSite" id="Pan_g22937.t1">
    <property type="protein sequence ID" value="Pan_g22937.t1"/>
    <property type="gene ID" value="Pan_g22937"/>
</dbReference>
<protein>
    <submittedName>
        <fullName evidence="3">Secreted protein</fullName>
    </submittedName>
</protein>
<keyword evidence="2" id="KW-1185">Reference proteome</keyword>
<keyword evidence="1" id="KW-1133">Transmembrane helix</keyword>
<feature type="transmembrane region" description="Helical" evidence="1">
    <location>
        <begin position="6"/>
        <end position="25"/>
    </location>
</feature>
<dbReference type="AlphaFoldDB" id="A0A7E4ZX50"/>
<reference evidence="2" key="1">
    <citation type="journal article" date="2013" name="Genetics">
        <title>The draft genome and transcriptome of Panagrellus redivivus are shaped by the harsh demands of a free-living lifestyle.</title>
        <authorList>
            <person name="Srinivasan J."/>
            <person name="Dillman A.R."/>
            <person name="Macchietto M.G."/>
            <person name="Heikkinen L."/>
            <person name="Lakso M."/>
            <person name="Fracchia K.M."/>
            <person name="Antoshechkin I."/>
            <person name="Mortazavi A."/>
            <person name="Wong G."/>
            <person name="Sternberg P.W."/>
        </authorList>
    </citation>
    <scope>NUCLEOTIDE SEQUENCE [LARGE SCALE GENOMIC DNA]</scope>
    <source>
        <strain evidence="2">MT8872</strain>
    </source>
</reference>
<proteinExistence type="predicted"/>
<keyword evidence="1" id="KW-0472">Membrane</keyword>
<accession>A0A7E4ZX50</accession>
<organism evidence="2 3">
    <name type="scientific">Panagrellus redivivus</name>
    <name type="common">Microworm</name>
    <dbReference type="NCBI Taxonomy" id="6233"/>
    <lineage>
        <taxon>Eukaryota</taxon>
        <taxon>Metazoa</taxon>
        <taxon>Ecdysozoa</taxon>
        <taxon>Nematoda</taxon>
        <taxon>Chromadorea</taxon>
        <taxon>Rhabditida</taxon>
        <taxon>Tylenchina</taxon>
        <taxon>Panagrolaimomorpha</taxon>
        <taxon>Panagrolaimoidea</taxon>
        <taxon>Panagrolaimidae</taxon>
        <taxon>Panagrellus</taxon>
    </lineage>
</organism>
<keyword evidence="1" id="KW-0812">Transmembrane</keyword>
<evidence type="ECO:0000256" key="1">
    <source>
        <dbReference type="SAM" id="Phobius"/>
    </source>
</evidence>
<name>A0A7E4ZX50_PANRE</name>